<reference evidence="1" key="1">
    <citation type="submission" date="2014-12" db="EMBL/GenBank/DDBJ databases">
        <title>Insight into the proteome of Arion vulgaris.</title>
        <authorList>
            <person name="Aradska J."/>
            <person name="Bulat T."/>
            <person name="Smidak R."/>
            <person name="Sarate P."/>
            <person name="Gangsoo J."/>
            <person name="Sialana F."/>
            <person name="Bilban M."/>
            <person name="Lubec G."/>
        </authorList>
    </citation>
    <scope>NUCLEOTIDE SEQUENCE</scope>
    <source>
        <tissue evidence="1">Skin</tissue>
    </source>
</reference>
<dbReference type="EMBL" id="HACG01016061">
    <property type="protein sequence ID" value="CEK62926.1"/>
    <property type="molecule type" value="Transcribed_RNA"/>
</dbReference>
<sequence length="89" mass="10353">MLGMMIRLHNYRWDCATRREKSGLEELLQNRAFQEKSLSTRMKPGHTGIQLLLLSAMLMSISQFYCTQAFKVSWINIPEHLGIHGNDMQ</sequence>
<dbReference type="AlphaFoldDB" id="A0A0B6Z4W6"/>
<feature type="non-terminal residue" evidence="1">
    <location>
        <position position="89"/>
    </location>
</feature>
<name>A0A0B6Z4W6_9EUPU</name>
<organism evidence="1">
    <name type="scientific">Arion vulgaris</name>
    <dbReference type="NCBI Taxonomy" id="1028688"/>
    <lineage>
        <taxon>Eukaryota</taxon>
        <taxon>Metazoa</taxon>
        <taxon>Spiralia</taxon>
        <taxon>Lophotrochozoa</taxon>
        <taxon>Mollusca</taxon>
        <taxon>Gastropoda</taxon>
        <taxon>Heterobranchia</taxon>
        <taxon>Euthyneura</taxon>
        <taxon>Panpulmonata</taxon>
        <taxon>Eupulmonata</taxon>
        <taxon>Stylommatophora</taxon>
        <taxon>Helicina</taxon>
        <taxon>Arionoidea</taxon>
        <taxon>Arionidae</taxon>
        <taxon>Arion</taxon>
    </lineage>
</organism>
<accession>A0A0B6Z4W6</accession>
<protein>
    <submittedName>
        <fullName evidence="1">Uncharacterized protein</fullName>
    </submittedName>
</protein>
<evidence type="ECO:0000313" key="1">
    <source>
        <dbReference type="EMBL" id="CEK62926.1"/>
    </source>
</evidence>
<proteinExistence type="predicted"/>
<gene>
    <name evidence="1" type="primary">ORF46532</name>
</gene>